<dbReference type="AlphaFoldDB" id="A0A345PC32"/>
<evidence type="ECO:0000256" key="1">
    <source>
        <dbReference type="ARBA" id="ARBA00000971"/>
    </source>
</evidence>
<keyword evidence="3" id="KW-0732">Signal</keyword>
<name>A0A345PC32_9BACI</name>
<feature type="domain" description="PpiC" evidence="7">
    <location>
        <begin position="162"/>
        <end position="254"/>
    </location>
</feature>
<evidence type="ECO:0000256" key="4">
    <source>
        <dbReference type="ARBA" id="ARBA00023110"/>
    </source>
</evidence>
<dbReference type="PROSITE" id="PS50198">
    <property type="entry name" value="PPIC_PPIASE_2"/>
    <property type="match status" value="1"/>
</dbReference>
<dbReference type="PANTHER" id="PTHR47245:SF1">
    <property type="entry name" value="FOLDASE PROTEIN PRSA"/>
    <property type="match status" value="1"/>
</dbReference>
<evidence type="ECO:0000259" key="7">
    <source>
        <dbReference type="PROSITE" id="PS50198"/>
    </source>
</evidence>
<dbReference type="InterPro" id="IPR050245">
    <property type="entry name" value="PrsA_foldase"/>
</dbReference>
<evidence type="ECO:0000256" key="3">
    <source>
        <dbReference type="ARBA" id="ARBA00022729"/>
    </source>
</evidence>
<dbReference type="GO" id="GO:0003755">
    <property type="term" value="F:peptidyl-prolyl cis-trans isomerase activity"/>
    <property type="evidence" value="ECO:0007669"/>
    <property type="project" value="UniProtKB-KW"/>
</dbReference>
<accession>A0A345PC32</accession>
<gene>
    <name evidence="8" type="ORF">CUC15_00405</name>
</gene>
<evidence type="ECO:0000256" key="2">
    <source>
        <dbReference type="ARBA" id="ARBA00013194"/>
    </source>
</evidence>
<dbReference type="OrthoDB" id="2677468at2"/>
<dbReference type="EMBL" id="CP024848">
    <property type="protein sequence ID" value="AXI07562.1"/>
    <property type="molecule type" value="Genomic_DNA"/>
</dbReference>
<keyword evidence="9" id="KW-1185">Reference proteome</keyword>
<sequence>MSKKLLLGIIVVLLITNIATLLFWSQDEKVVINDNTGKEVEKRGDVAKVGNEKITYNQWISALTNDFGENQLKKMIDRSVVEQLAKENNIEVDEKVIERELAFLTSMQGVLTEEEIATNEEKWKRDITYRYQLEQLLTMDIDIPEESIKAHYDEYENQYNFSASMQVSHIIVDNIDTAEKVKNELDQGAAFPLLAQEYSIDEESKNDGGYLGFITTSSQFFPAGYEEVAKKMEEETYSEPFQVDTGVAIIYLHRKLPSVEFTYDEIKPYVKSELALQQSQQSLSANSLWDKLKIEWLYED</sequence>
<dbReference type="PANTHER" id="PTHR47245">
    <property type="entry name" value="PEPTIDYLPROLYL ISOMERASE"/>
    <property type="match status" value="1"/>
</dbReference>
<dbReference type="Pfam" id="PF00639">
    <property type="entry name" value="Rotamase"/>
    <property type="match status" value="1"/>
</dbReference>
<reference evidence="9" key="1">
    <citation type="submission" date="2017-11" db="EMBL/GenBank/DDBJ databases">
        <authorList>
            <person name="Zhu W."/>
        </authorList>
    </citation>
    <scope>NUCLEOTIDE SEQUENCE [LARGE SCALE GENOMIC DNA]</scope>
    <source>
        <strain evidence="9">160</strain>
    </source>
</reference>
<dbReference type="InterPro" id="IPR046357">
    <property type="entry name" value="PPIase_dom_sf"/>
</dbReference>
<organism evidence="8 9">
    <name type="scientific">Oceanobacillus zhaokaii</name>
    <dbReference type="NCBI Taxonomy" id="2052660"/>
    <lineage>
        <taxon>Bacteria</taxon>
        <taxon>Bacillati</taxon>
        <taxon>Bacillota</taxon>
        <taxon>Bacilli</taxon>
        <taxon>Bacillales</taxon>
        <taxon>Bacillaceae</taxon>
        <taxon>Oceanobacillus</taxon>
    </lineage>
</organism>
<dbReference type="SUPFAM" id="SSF109998">
    <property type="entry name" value="Triger factor/SurA peptide-binding domain-like"/>
    <property type="match status" value="1"/>
</dbReference>
<evidence type="ECO:0000256" key="6">
    <source>
        <dbReference type="PROSITE-ProRule" id="PRU00278"/>
    </source>
</evidence>
<dbReference type="SUPFAM" id="SSF54534">
    <property type="entry name" value="FKBP-like"/>
    <property type="match status" value="1"/>
</dbReference>
<dbReference type="InterPro" id="IPR027304">
    <property type="entry name" value="Trigger_fact/SurA_dom_sf"/>
</dbReference>
<dbReference type="Gene3D" id="3.10.50.40">
    <property type="match status" value="1"/>
</dbReference>
<dbReference type="InterPro" id="IPR000297">
    <property type="entry name" value="PPIase_PpiC"/>
</dbReference>
<evidence type="ECO:0000313" key="8">
    <source>
        <dbReference type="EMBL" id="AXI07562.1"/>
    </source>
</evidence>
<dbReference type="EC" id="5.2.1.8" evidence="2"/>
<dbReference type="KEGG" id="ocn:CUC15_00405"/>
<evidence type="ECO:0000256" key="5">
    <source>
        <dbReference type="ARBA" id="ARBA00023235"/>
    </source>
</evidence>
<dbReference type="RefSeq" id="WP_114914858.1">
    <property type="nucleotide sequence ID" value="NZ_CP024848.1"/>
</dbReference>
<protein>
    <recommendedName>
        <fullName evidence="2">peptidylprolyl isomerase</fullName>
        <ecNumber evidence="2">5.2.1.8</ecNumber>
    </recommendedName>
</protein>
<evidence type="ECO:0000313" key="9">
    <source>
        <dbReference type="Proteomes" id="UP000253908"/>
    </source>
</evidence>
<keyword evidence="4 6" id="KW-0697">Rotamase</keyword>
<dbReference type="Proteomes" id="UP000253908">
    <property type="component" value="Chromosome"/>
</dbReference>
<keyword evidence="5 6" id="KW-0413">Isomerase</keyword>
<comment type="catalytic activity">
    <reaction evidence="1">
        <text>[protein]-peptidylproline (omega=180) = [protein]-peptidylproline (omega=0)</text>
        <dbReference type="Rhea" id="RHEA:16237"/>
        <dbReference type="Rhea" id="RHEA-COMP:10747"/>
        <dbReference type="Rhea" id="RHEA-COMP:10748"/>
        <dbReference type="ChEBI" id="CHEBI:83833"/>
        <dbReference type="ChEBI" id="CHEBI:83834"/>
        <dbReference type="EC" id="5.2.1.8"/>
    </reaction>
</comment>
<dbReference type="Gene3D" id="1.10.4030.10">
    <property type="entry name" value="Porin chaperone SurA, peptide-binding domain"/>
    <property type="match status" value="1"/>
</dbReference>
<proteinExistence type="predicted"/>